<dbReference type="STRING" id="144197.ENSSPAP00000016567"/>
<reference evidence="4" key="1">
    <citation type="submission" date="2023-09" db="UniProtKB">
        <authorList>
            <consortium name="Ensembl"/>
        </authorList>
    </citation>
    <scope>IDENTIFICATION</scope>
</reference>
<feature type="region of interest" description="Disordered" evidence="1">
    <location>
        <begin position="38"/>
        <end position="79"/>
    </location>
</feature>
<dbReference type="GO" id="GO:1904491">
    <property type="term" value="P:protein localization to ciliary transition zone"/>
    <property type="evidence" value="ECO:0007669"/>
    <property type="project" value="TreeGrafter"/>
</dbReference>
<dbReference type="GO" id="GO:0036038">
    <property type="term" value="C:MKS complex"/>
    <property type="evidence" value="ECO:0007669"/>
    <property type="project" value="TreeGrafter"/>
</dbReference>
<dbReference type="Ensembl" id="ENSSPAT00000016830.1">
    <property type="protein sequence ID" value="ENSSPAP00000016567.1"/>
    <property type="gene ID" value="ENSSPAG00000012499.1"/>
</dbReference>
<name>A0A3B5ASQ9_9TELE</name>
<dbReference type="PANTHER" id="PTHR14611:SF1">
    <property type="entry name" value="TECTONIC-1"/>
    <property type="match status" value="1"/>
</dbReference>
<dbReference type="AlphaFoldDB" id="A0A3B5ASQ9"/>
<accession>A0A3B5ASQ9</accession>
<protein>
    <recommendedName>
        <fullName evidence="3">Tectonic-1-3 N-terminal domain-containing protein</fullName>
    </recommendedName>
</protein>
<feature type="domain" description="Tectonic-1-3 N-terminal" evidence="3">
    <location>
        <begin position="85"/>
        <end position="129"/>
    </location>
</feature>
<sequence>MVVSAAASNFFCLFFLFTAVTADVNSTSYSFNATASDDHNVTDTYTTQPTAFEPTSPTPSDSSTEEPVLPGEPLPESGRLLTPVTAVDSLCPCDEHKDVCDINCCCDRECSEDVALFTSCSVQAVRQVSHLVQRGNTES</sequence>
<evidence type="ECO:0000256" key="2">
    <source>
        <dbReference type="SAM" id="SignalP"/>
    </source>
</evidence>
<keyword evidence="2" id="KW-0732">Signal</keyword>
<evidence type="ECO:0000259" key="3">
    <source>
        <dbReference type="Pfam" id="PF25752"/>
    </source>
</evidence>
<dbReference type="InterPro" id="IPR057724">
    <property type="entry name" value="TCTN1-3_N"/>
</dbReference>
<dbReference type="InterPro" id="IPR040354">
    <property type="entry name" value="TCTN1-3"/>
</dbReference>
<feature type="compositionally biased region" description="Low complexity" evidence="1">
    <location>
        <begin position="53"/>
        <end position="76"/>
    </location>
</feature>
<feature type="signal peptide" evidence="2">
    <location>
        <begin position="1"/>
        <end position="22"/>
    </location>
</feature>
<dbReference type="GeneTree" id="ENSGT00940000177596"/>
<evidence type="ECO:0000256" key="1">
    <source>
        <dbReference type="SAM" id="MobiDB-lite"/>
    </source>
</evidence>
<dbReference type="Pfam" id="PF25752">
    <property type="entry name" value="DUF1619_N"/>
    <property type="match status" value="1"/>
</dbReference>
<dbReference type="PANTHER" id="PTHR14611">
    <property type="entry name" value="TECTONIC FAMILY MEMBER"/>
    <property type="match status" value="1"/>
</dbReference>
<organism evidence="4">
    <name type="scientific">Stegastes partitus</name>
    <name type="common">bicolor damselfish</name>
    <dbReference type="NCBI Taxonomy" id="144197"/>
    <lineage>
        <taxon>Eukaryota</taxon>
        <taxon>Metazoa</taxon>
        <taxon>Chordata</taxon>
        <taxon>Craniata</taxon>
        <taxon>Vertebrata</taxon>
        <taxon>Euteleostomi</taxon>
        <taxon>Actinopterygii</taxon>
        <taxon>Neopterygii</taxon>
        <taxon>Teleostei</taxon>
        <taxon>Neoteleostei</taxon>
        <taxon>Acanthomorphata</taxon>
        <taxon>Ovalentaria</taxon>
        <taxon>Pomacentridae</taxon>
        <taxon>Stegastes</taxon>
    </lineage>
</organism>
<feature type="chain" id="PRO_5017239231" description="Tectonic-1-3 N-terminal domain-containing protein" evidence="2">
    <location>
        <begin position="23"/>
        <end position="139"/>
    </location>
</feature>
<dbReference type="GO" id="GO:0060271">
    <property type="term" value="P:cilium assembly"/>
    <property type="evidence" value="ECO:0007669"/>
    <property type="project" value="TreeGrafter"/>
</dbReference>
<proteinExistence type="predicted"/>
<evidence type="ECO:0000313" key="4">
    <source>
        <dbReference type="Ensembl" id="ENSSPAP00000016567.1"/>
    </source>
</evidence>